<keyword evidence="3" id="KW-0274">FAD</keyword>
<dbReference type="EMBL" id="FQXC01000001">
    <property type="protein sequence ID" value="SHG67976.1"/>
    <property type="molecule type" value="Genomic_DNA"/>
</dbReference>
<evidence type="ECO:0000313" key="5">
    <source>
        <dbReference type="EMBL" id="SHG67976.1"/>
    </source>
</evidence>
<organism evidence="5 6">
    <name type="scientific">Marivita hallyeonensis</name>
    <dbReference type="NCBI Taxonomy" id="996342"/>
    <lineage>
        <taxon>Bacteria</taxon>
        <taxon>Pseudomonadati</taxon>
        <taxon>Pseudomonadota</taxon>
        <taxon>Alphaproteobacteria</taxon>
        <taxon>Rhodobacterales</taxon>
        <taxon>Roseobacteraceae</taxon>
        <taxon>Marivita</taxon>
    </lineage>
</organism>
<dbReference type="GO" id="GO:0016709">
    <property type="term" value="F:oxidoreductase activity, acting on paired donors, with incorporation or reduction of molecular oxygen, NAD(P)H as one donor, and incorporation of one atom of oxygen"/>
    <property type="evidence" value="ECO:0007669"/>
    <property type="project" value="UniProtKB-ARBA"/>
</dbReference>
<dbReference type="Gene3D" id="3.50.50.60">
    <property type="entry name" value="FAD/NAD(P)-binding domain"/>
    <property type="match status" value="1"/>
</dbReference>
<dbReference type="PANTHER" id="PTHR43004">
    <property type="entry name" value="TRK SYSTEM POTASSIUM UPTAKE PROTEIN"/>
    <property type="match status" value="1"/>
</dbReference>
<evidence type="ECO:0000313" key="6">
    <source>
        <dbReference type="Proteomes" id="UP000184221"/>
    </source>
</evidence>
<comment type="cofactor">
    <cofactor evidence="1">
        <name>FAD</name>
        <dbReference type="ChEBI" id="CHEBI:57692"/>
    </cofactor>
</comment>
<dbReference type="Pfam" id="PF01494">
    <property type="entry name" value="FAD_binding_3"/>
    <property type="match status" value="1"/>
</dbReference>
<dbReference type="SUPFAM" id="SSF51905">
    <property type="entry name" value="FAD/NAD(P)-binding domain"/>
    <property type="match status" value="1"/>
</dbReference>
<dbReference type="STRING" id="996342.SAMN05443551_0265"/>
<evidence type="ECO:0000256" key="1">
    <source>
        <dbReference type="ARBA" id="ARBA00001974"/>
    </source>
</evidence>
<dbReference type="InterPro" id="IPR050641">
    <property type="entry name" value="RIFMO-like"/>
</dbReference>
<dbReference type="InterPro" id="IPR002938">
    <property type="entry name" value="FAD-bd"/>
</dbReference>
<accession>A0A1M5LSL3</accession>
<reference evidence="5 6" key="1">
    <citation type="submission" date="2016-11" db="EMBL/GenBank/DDBJ databases">
        <authorList>
            <person name="Jaros S."/>
            <person name="Januszkiewicz K."/>
            <person name="Wedrychowicz H."/>
        </authorList>
    </citation>
    <scope>NUCLEOTIDE SEQUENCE [LARGE SCALE GENOMIC DNA]</scope>
    <source>
        <strain evidence="5 6">DSM 29431</strain>
    </source>
</reference>
<proteinExistence type="predicted"/>
<dbReference type="Gene3D" id="3.30.70.2450">
    <property type="match status" value="1"/>
</dbReference>
<evidence type="ECO:0000256" key="3">
    <source>
        <dbReference type="ARBA" id="ARBA00022827"/>
    </source>
</evidence>
<evidence type="ECO:0000259" key="4">
    <source>
        <dbReference type="Pfam" id="PF01494"/>
    </source>
</evidence>
<keyword evidence="2" id="KW-0285">Flavoprotein</keyword>
<dbReference type="RefSeq" id="WP_245818902.1">
    <property type="nucleotide sequence ID" value="NZ_FQXC01000001.1"/>
</dbReference>
<feature type="domain" description="FAD-binding" evidence="4">
    <location>
        <begin position="7"/>
        <end position="334"/>
    </location>
</feature>
<keyword evidence="6" id="KW-1185">Reference proteome</keyword>
<dbReference type="InterPro" id="IPR036188">
    <property type="entry name" value="FAD/NAD-bd_sf"/>
</dbReference>
<name>A0A1M5LSL3_9RHOB</name>
<sequence length="392" mass="43264">MDLTREPILIVGAGPVGLTLAWRLSQAGLPVQVFEAEREIADQLRASTFHPPTLDLFDEGGITDELIAAGRITPTWQIRMHTTGERAEFDLAVLSDDTAHPYRLQCPQARLSRALAARLPKNTIHFGAAVSSVAQDDAGVSITVNGETVRGSVLIGCDGARSLVRSAIGAEFEGATYPENTILVTTHFPFEEHLSELSGVNYIWKPGGTYSLLRLPDLWRISLHPTEGQTPEEALEDASIRAQTREVLPQAGDIDIVEKRIYRIHRRVATRYRKDRKFIAGDAAHLNSPKGGMGMNGGIHDAWCLADLLIEVANGADPVRLETYEARRRPIARDDIVAQADKNRARMNTTNEDERYAYLKSLQEIAADPEKARAFLLRSSMIEGLRRSEALA</sequence>
<evidence type="ECO:0000256" key="2">
    <source>
        <dbReference type="ARBA" id="ARBA00022630"/>
    </source>
</evidence>
<dbReference type="PANTHER" id="PTHR43004:SF19">
    <property type="entry name" value="BINDING MONOOXYGENASE, PUTATIVE (JCVI)-RELATED"/>
    <property type="match status" value="1"/>
</dbReference>
<dbReference type="AlphaFoldDB" id="A0A1M5LSL3"/>
<gene>
    <name evidence="5" type="ORF">SAMN05443551_0265</name>
</gene>
<dbReference type="Proteomes" id="UP000184221">
    <property type="component" value="Unassembled WGS sequence"/>
</dbReference>
<dbReference type="PRINTS" id="PR00420">
    <property type="entry name" value="RNGMNOXGNASE"/>
</dbReference>
<protein>
    <submittedName>
        <fullName evidence="5">2-polyprenyl-6-methoxyphenol hydroxylase</fullName>
    </submittedName>
</protein>
<dbReference type="GO" id="GO:0071949">
    <property type="term" value="F:FAD binding"/>
    <property type="evidence" value="ECO:0007669"/>
    <property type="project" value="InterPro"/>
</dbReference>